<dbReference type="GO" id="GO:0006508">
    <property type="term" value="P:proteolysis"/>
    <property type="evidence" value="ECO:0007669"/>
    <property type="project" value="InterPro"/>
</dbReference>
<accession>A0A6A6NHS8</accession>
<evidence type="ECO:0000256" key="3">
    <source>
        <dbReference type="ARBA" id="ARBA00022729"/>
    </source>
</evidence>
<comment type="caution">
    <text evidence="4">The sequence shown here is derived from an EMBL/GenBank/DDBJ whole genome shotgun (WGS) entry which is preliminary data.</text>
</comment>
<dbReference type="Proteomes" id="UP000467840">
    <property type="component" value="Chromosome 5"/>
</dbReference>
<dbReference type="PANTHER" id="PTHR10795">
    <property type="entry name" value="PROPROTEIN CONVERTASE SUBTILISIN/KEXIN"/>
    <property type="match status" value="1"/>
</dbReference>
<evidence type="ECO:0000313" key="5">
    <source>
        <dbReference type="Proteomes" id="UP000467840"/>
    </source>
</evidence>
<keyword evidence="3" id="KW-0732">Signal</keyword>
<reference evidence="4 5" key="1">
    <citation type="journal article" date="2020" name="Mol. Plant">
        <title>The Chromosome-Based Rubber Tree Genome Provides New Insights into Spurge Genome Evolution and Rubber Biosynthesis.</title>
        <authorList>
            <person name="Liu J."/>
            <person name="Shi C."/>
            <person name="Shi C.C."/>
            <person name="Li W."/>
            <person name="Zhang Q.J."/>
            <person name="Zhang Y."/>
            <person name="Li K."/>
            <person name="Lu H.F."/>
            <person name="Shi C."/>
            <person name="Zhu S.T."/>
            <person name="Xiao Z.Y."/>
            <person name="Nan H."/>
            <person name="Yue Y."/>
            <person name="Zhu X.G."/>
            <person name="Wu Y."/>
            <person name="Hong X.N."/>
            <person name="Fan G.Y."/>
            <person name="Tong Y."/>
            <person name="Zhang D."/>
            <person name="Mao C.L."/>
            <person name="Liu Y.L."/>
            <person name="Hao S.J."/>
            <person name="Liu W.Q."/>
            <person name="Lv M.Q."/>
            <person name="Zhang H.B."/>
            <person name="Liu Y."/>
            <person name="Hu-Tang G.R."/>
            <person name="Wang J.P."/>
            <person name="Wang J.H."/>
            <person name="Sun Y.H."/>
            <person name="Ni S.B."/>
            <person name="Chen W.B."/>
            <person name="Zhang X.C."/>
            <person name="Jiao Y.N."/>
            <person name="Eichler E.E."/>
            <person name="Li G.H."/>
            <person name="Liu X."/>
            <person name="Gao L.Z."/>
        </authorList>
    </citation>
    <scope>NUCLEOTIDE SEQUENCE [LARGE SCALE GENOMIC DNA]</scope>
    <source>
        <strain evidence="5">cv. GT1</strain>
        <tissue evidence="4">Leaf</tissue>
    </source>
</reference>
<dbReference type="InterPro" id="IPR036852">
    <property type="entry name" value="Peptidase_S8/S53_dom_sf"/>
</dbReference>
<evidence type="ECO:0000256" key="2">
    <source>
        <dbReference type="ARBA" id="ARBA00011073"/>
    </source>
</evidence>
<evidence type="ECO:0000256" key="1">
    <source>
        <dbReference type="ARBA" id="ARBA00004613"/>
    </source>
</evidence>
<organism evidence="4 5">
    <name type="scientific">Hevea brasiliensis</name>
    <name type="common">Para rubber tree</name>
    <name type="synonym">Siphonia brasiliensis</name>
    <dbReference type="NCBI Taxonomy" id="3981"/>
    <lineage>
        <taxon>Eukaryota</taxon>
        <taxon>Viridiplantae</taxon>
        <taxon>Streptophyta</taxon>
        <taxon>Embryophyta</taxon>
        <taxon>Tracheophyta</taxon>
        <taxon>Spermatophyta</taxon>
        <taxon>Magnoliopsida</taxon>
        <taxon>eudicotyledons</taxon>
        <taxon>Gunneridae</taxon>
        <taxon>Pentapetalae</taxon>
        <taxon>rosids</taxon>
        <taxon>fabids</taxon>
        <taxon>Malpighiales</taxon>
        <taxon>Euphorbiaceae</taxon>
        <taxon>Crotonoideae</taxon>
        <taxon>Micrandreae</taxon>
        <taxon>Hevea</taxon>
    </lineage>
</organism>
<keyword evidence="5" id="KW-1185">Reference proteome</keyword>
<gene>
    <name evidence="4" type="ORF">GH714_016470</name>
</gene>
<dbReference type="GO" id="GO:0004252">
    <property type="term" value="F:serine-type endopeptidase activity"/>
    <property type="evidence" value="ECO:0007669"/>
    <property type="project" value="InterPro"/>
</dbReference>
<evidence type="ECO:0000313" key="4">
    <source>
        <dbReference type="EMBL" id="KAF2324719.1"/>
    </source>
</evidence>
<dbReference type="InterPro" id="IPR045051">
    <property type="entry name" value="SBT"/>
</dbReference>
<dbReference type="Gene3D" id="3.40.50.200">
    <property type="entry name" value="Peptidase S8/S53 domain"/>
    <property type="match status" value="1"/>
</dbReference>
<dbReference type="EMBL" id="JAAGAX010000001">
    <property type="protein sequence ID" value="KAF2324719.1"/>
    <property type="molecule type" value="Genomic_DNA"/>
</dbReference>
<proteinExistence type="inferred from homology"/>
<dbReference type="AlphaFoldDB" id="A0A6A6NHS8"/>
<sequence length="196" mass="21345">MVELRYLADWESFNDISPIPSWWKETCVKDYSFKPSTYPTVTVHRKVIEARFYDGPDDEVYQTPRDTIGHGTHEGPAGAVVSRASCYGLVEGTATIDSPGSRIAEDRDMIKRKIVLSDNEDGEYADYEKKGEMHSLEETGLILVDDMPRAVASTSPGVKAAASQTNDVKAPITTDSGAIATAYDYGAGEISTTGPL</sequence>
<evidence type="ECO:0008006" key="6">
    <source>
        <dbReference type="Google" id="ProtNLM"/>
    </source>
</evidence>
<dbReference type="GO" id="GO:0005576">
    <property type="term" value="C:extracellular region"/>
    <property type="evidence" value="ECO:0007669"/>
    <property type="project" value="UniProtKB-SubCell"/>
</dbReference>
<comment type="subcellular location">
    <subcellularLocation>
        <location evidence="1">Secreted</location>
    </subcellularLocation>
</comment>
<name>A0A6A6NHS8_HEVBR</name>
<protein>
    <recommendedName>
        <fullName evidence="6">Peptidase S8/S53 domain-containing protein</fullName>
    </recommendedName>
</protein>
<comment type="similarity">
    <text evidence="2">Belongs to the peptidase S8 family.</text>
</comment>